<feature type="transmembrane region" description="Helical" evidence="10">
    <location>
        <begin position="363"/>
        <end position="390"/>
    </location>
</feature>
<dbReference type="PANTHER" id="PTHR48020:SF22">
    <property type="entry name" value="MAJOR FACILITATOR SUPERFAMILY (MFS) PROFILE DOMAIN-CONTAINING PROTEIN-RELATED"/>
    <property type="match status" value="1"/>
</dbReference>
<keyword evidence="5 10" id="KW-1133">Transmembrane helix</keyword>
<protein>
    <recommendedName>
        <fullName evidence="11">Major facilitator superfamily (MFS) profile domain-containing protein</fullName>
    </recommendedName>
</protein>
<dbReference type="GO" id="GO:0016020">
    <property type="term" value="C:membrane"/>
    <property type="evidence" value="ECO:0007669"/>
    <property type="project" value="UniProtKB-SubCell"/>
</dbReference>
<feature type="transmembrane region" description="Helical" evidence="10">
    <location>
        <begin position="218"/>
        <end position="240"/>
    </location>
</feature>
<dbReference type="PROSITE" id="PS50850">
    <property type="entry name" value="MFS"/>
    <property type="match status" value="1"/>
</dbReference>
<accession>A0A3M7HEI0</accession>
<evidence type="ECO:0000259" key="11">
    <source>
        <dbReference type="PROSITE" id="PS50850"/>
    </source>
</evidence>
<evidence type="ECO:0000256" key="8">
    <source>
        <dbReference type="RuleBase" id="RU003346"/>
    </source>
</evidence>
<evidence type="ECO:0000256" key="1">
    <source>
        <dbReference type="ARBA" id="ARBA00004141"/>
    </source>
</evidence>
<dbReference type="Pfam" id="PF00083">
    <property type="entry name" value="Sugar_tr"/>
    <property type="match status" value="1"/>
</dbReference>
<dbReference type="VEuPathDB" id="FungiDB:BTJ68_10398"/>
<dbReference type="EMBL" id="QWIO01000054">
    <property type="protein sequence ID" value="RMZ11556.1"/>
    <property type="molecule type" value="Genomic_DNA"/>
</dbReference>
<feature type="transmembrane region" description="Helical" evidence="10">
    <location>
        <begin position="402"/>
        <end position="426"/>
    </location>
</feature>
<dbReference type="Proteomes" id="UP000269539">
    <property type="component" value="Unassembled WGS sequence"/>
</dbReference>
<feature type="domain" description="Major facilitator superfamily (MFS) profile" evidence="11">
    <location>
        <begin position="90"/>
        <end position="533"/>
    </location>
</feature>
<evidence type="ECO:0000313" key="12">
    <source>
        <dbReference type="EMBL" id="RMZ11556.1"/>
    </source>
</evidence>
<dbReference type="PANTHER" id="PTHR48020">
    <property type="entry name" value="PROTON MYO-INOSITOL COTRANSPORTER"/>
    <property type="match status" value="1"/>
</dbReference>
<feature type="transmembrane region" description="Helical" evidence="10">
    <location>
        <begin position="85"/>
        <end position="111"/>
    </location>
</feature>
<dbReference type="InterPro" id="IPR003663">
    <property type="entry name" value="Sugar/inositol_transpt"/>
</dbReference>
<evidence type="ECO:0000256" key="10">
    <source>
        <dbReference type="SAM" id="Phobius"/>
    </source>
</evidence>
<dbReference type="PRINTS" id="PR00171">
    <property type="entry name" value="SUGRTRNSPORT"/>
</dbReference>
<dbReference type="SUPFAM" id="SSF103473">
    <property type="entry name" value="MFS general substrate transporter"/>
    <property type="match status" value="1"/>
</dbReference>
<feature type="transmembrane region" description="Helical" evidence="10">
    <location>
        <begin position="511"/>
        <end position="529"/>
    </location>
</feature>
<evidence type="ECO:0000256" key="2">
    <source>
        <dbReference type="ARBA" id="ARBA00010992"/>
    </source>
</evidence>
<dbReference type="InterPro" id="IPR020846">
    <property type="entry name" value="MFS_dom"/>
</dbReference>
<feature type="region of interest" description="Disordered" evidence="9">
    <location>
        <begin position="23"/>
        <end position="45"/>
    </location>
</feature>
<feature type="transmembrane region" description="Helical" evidence="10">
    <location>
        <begin position="438"/>
        <end position="458"/>
    </location>
</feature>
<keyword evidence="6 10" id="KW-0472">Membrane</keyword>
<comment type="caution">
    <text evidence="12">The sequence shown here is derived from an EMBL/GenBank/DDBJ whole genome shotgun (WGS) entry which is preliminary data.</text>
</comment>
<keyword evidence="3 8" id="KW-0813">Transport</keyword>
<evidence type="ECO:0000256" key="7">
    <source>
        <dbReference type="ARBA" id="ARBA00049119"/>
    </source>
</evidence>
<dbReference type="Gene3D" id="1.20.1250.20">
    <property type="entry name" value="MFS general substrate transporter like domains"/>
    <property type="match status" value="1"/>
</dbReference>
<sequence>MQNTHYSLEEKIADQATHLENTGPLPISHEAFNRRNSLPDGSRRNSLSKNFDHAASAMVINDKTHVEVSDEVLPDNDIDNIAVSWFVWLVAATASIAGALFGYDTGIISAVLVYLGTDLDNKEASSGEKEAITALCSAGAFVGAIIAGLTADKYGRKIAIYVGCVLFTIGAVLQGASYSIAQMCVGRLIVGFGVGSAAMVVPLYIAEIAPTKVRGRLIGLNNMSITGGQVISYGIGAAFAHVDGGWRYMVGLGALPAIILAALLPFCPESPRQLIFHGRLQEAEAVLLKIYKGASIDQVRAKVALIAAACEEAKELNEGSRWMKIKQLHTNPANLRALVCACGLMVISQMSGFNTLMYYSSTLFALVGFSNPVAVGLVVAGTNFVMTWVNMMTVDPIGRRRVLVSTVWGMSAGLLAVAIAFSFIPVNTETLELEATSVSAPAIVVLVFIIWFVFFYGVSVGNTAWMSTDFFPMEVRAMGTMWLTCSCWGSNIIVSSTFLSMMKGMTPSGAFGFYAAICGLGWVLIILFYPEVSGLTLEEIGDVFKSKNPVKFARNLRRERKEEIKERMRTMEKPLAVGH</sequence>
<evidence type="ECO:0000256" key="9">
    <source>
        <dbReference type="SAM" id="MobiDB-lite"/>
    </source>
</evidence>
<feature type="transmembrane region" description="Helical" evidence="10">
    <location>
        <begin position="246"/>
        <end position="267"/>
    </location>
</feature>
<comment type="catalytic activity">
    <reaction evidence="7">
        <text>myo-inositol(out) + H(+)(out) = myo-inositol(in) + H(+)(in)</text>
        <dbReference type="Rhea" id="RHEA:60364"/>
        <dbReference type="ChEBI" id="CHEBI:15378"/>
        <dbReference type="ChEBI" id="CHEBI:17268"/>
    </reaction>
</comment>
<gene>
    <name evidence="12" type="ORF">D0864_00970</name>
</gene>
<evidence type="ECO:0000256" key="3">
    <source>
        <dbReference type="ARBA" id="ARBA00022448"/>
    </source>
</evidence>
<dbReference type="FunFam" id="1.20.1250.20:FF:000073">
    <property type="entry name" value="MFS myo-inositol transporter, putative"/>
    <property type="match status" value="1"/>
</dbReference>
<keyword evidence="4 10" id="KW-0812">Transmembrane</keyword>
<proteinExistence type="inferred from homology"/>
<dbReference type="NCBIfam" id="TIGR00879">
    <property type="entry name" value="SP"/>
    <property type="match status" value="1"/>
</dbReference>
<dbReference type="InterPro" id="IPR050814">
    <property type="entry name" value="Myo-inositol_Transporter"/>
</dbReference>
<evidence type="ECO:0000256" key="4">
    <source>
        <dbReference type="ARBA" id="ARBA00022692"/>
    </source>
</evidence>
<dbReference type="OrthoDB" id="6339427at2759"/>
<evidence type="ECO:0000256" key="6">
    <source>
        <dbReference type="ARBA" id="ARBA00023136"/>
    </source>
</evidence>
<comment type="subcellular location">
    <subcellularLocation>
        <location evidence="1">Membrane</location>
        <topology evidence="1">Multi-pass membrane protein</topology>
    </subcellularLocation>
</comment>
<feature type="transmembrane region" description="Helical" evidence="10">
    <location>
        <begin position="131"/>
        <end position="151"/>
    </location>
</feature>
<organism evidence="12 13">
    <name type="scientific">Hortaea werneckii</name>
    <name type="common">Black yeast</name>
    <name type="synonym">Cladosporium werneckii</name>
    <dbReference type="NCBI Taxonomy" id="91943"/>
    <lineage>
        <taxon>Eukaryota</taxon>
        <taxon>Fungi</taxon>
        <taxon>Dikarya</taxon>
        <taxon>Ascomycota</taxon>
        <taxon>Pezizomycotina</taxon>
        <taxon>Dothideomycetes</taxon>
        <taxon>Dothideomycetidae</taxon>
        <taxon>Mycosphaerellales</taxon>
        <taxon>Teratosphaeriaceae</taxon>
        <taxon>Hortaea</taxon>
    </lineage>
</organism>
<feature type="transmembrane region" description="Helical" evidence="10">
    <location>
        <begin position="333"/>
        <end position="351"/>
    </location>
</feature>
<dbReference type="AlphaFoldDB" id="A0A3M7HEI0"/>
<dbReference type="GO" id="GO:0005366">
    <property type="term" value="F:myo-inositol:proton symporter activity"/>
    <property type="evidence" value="ECO:0007669"/>
    <property type="project" value="TreeGrafter"/>
</dbReference>
<evidence type="ECO:0000256" key="5">
    <source>
        <dbReference type="ARBA" id="ARBA00022989"/>
    </source>
</evidence>
<feature type="transmembrane region" description="Helical" evidence="10">
    <location>
        <begin position="158"/>
        <end position="181"/>
    </location>
</feature>
<dbReference type="PROSITE" id="PS00217">
    <property type="entry name" value="SUGAR_TRANSPORT_2"/>
    <property type="match status" value="1"/>
</dbReference>
<dbReference type="GO" id="GO:1904679">
    <property type="term" value="P:myo-inositol import across plasma membrane"/>
    <property type="evidence" value="ECO:0007669"/>
    <property type="project" value="TreeGrafter"/>
</dbReference>
<dbReference type="InterPro" id="IPR005829">
    <property type="entry name" value="Sugar_transporter_CS"/>
</dbReference>
<comment type="similarity">
    <text evidence="2 8">Belongs to the major facilitator superfamily. Sugar transporter (TC 2.A.1.1) family.</text>
</comment>
<feature type="transmembrane region" description="Helical" evidence="10">
    <location>
        <begin position="479"/>
        <end position="499"/>
    </location>
</feature>
<reference evidence="12 13" key="1">
    <citation type="journal article" date="2018" name="BMC Genomics">
        <title>Genomic evidence for intraspecific hybridization in a clonal and extremely halotolerant yeast.</title>
        <authorList>
            <person name="Gostincar C."/>
            <person name="Stajich J.E."/>
            <person name="Zupancic J."/>
            <person name="Zalar P."/>
            <person name="Gunde-Cimerman N."/>
        </authorList>
    </citation>
    <scope>NUCLEOTIDE SEQUENCE [LARGE SCALE GENOMIC DNA]</scope>
    <source>
        <strain evidence="12 13">EXF-10513</strain>
    </source>
</reference>
<dbReference type="InterPro" id="IPR005828">
    <property type="entry name" value="MFS_sugar_transport-like"/>
</dbReference>
<dbReference type="PROSITE" id="PS00216">
    <property type="entry name" value="SUGAR_TRANSPORT_1"/>
    <property type="match status" value="1"/>
</dbReference>
<name>A0A3M7HEI0_HORWE</name>
<feature type="transmembrane region" description="Helical" evidence="10">
    <location>
        <begin position="187"/>
        <end position="206"/>
    </location>
</feature>
<evidence type="ECO:0000313" key="13">
    <source>
        <dbReference type="Proteomes" id="UP000269539"/>
    </source>
</evidence>
<dbReference type="InterPro" id="IPR036259">
    <property type="entry name" value="MFS_trans_sf"/>
</dbReference>